<keyword evidence="8 10" id="KW-0030">Aminoacyl-tRNA synthetase</keyword>
<sequence>MEEKKSFYITTTIPYVNAEPHIGFALELVQSDAVARYRRLIGEEVFFSTGTDEYGQKIWEASQKEGKNVQEYVNFYAGKYLDLKDKLNLSYNNFIRTTSDENIFAAQEFWRLCDKKGDIYKKTYKGLYCVGCEKFLTEKDLVDGKCALHPSQMPEMVEEENYFFKLGNYKEKILKYLSDEKTVFPDWRRKEAIEYANVMEDFSISRSKERLSWGIPVPGDATQVMYVWFGAFINYISTLGWPSNKELFEKFWQDAETVQTAGKDMVKFQSAMWQGMLMSAGLPTTNHIVYHGFITGEGGVKMSKSLGNVVSPVEIVEEYGTDALRYFLLREISSFDDSPFTIERFRESYNANLANGLGNLVSRIMQLAQTYLDEPAKIAEWEDMGEYFAFLNKFETNAAANYVWEKIGELDKEIQEKKPWESKNKDVISGLVVKLYSIARMLNPLMPETSAKIKELIKTNKKPSEPLFLRKN</sequence>
<keyword evidence="5 10" id="KW-0547">Nucleotide-binding</keyword>
<dbReference type="InterPro" id="IPR033911">
    <property type="entry name" value="MetRS_core"/>
</dbReference>
<dbReference type="PANTHER" id="PTHR43326:SF1">
    <property type="entry name" value="METHIONINE--TRNA LIGASE, MITOCHONDRIAL"/>
    <property type="match status" value="1"/>
</dbReference>
<dbReference type="GO" id="GO:0006431">
    <property type="term" value="P:methionyl-tRNA aminoacylation"/>
    <property type="evidence" value="ECO:0007669"/>
    <property type="project" value="InterPro"/>
</dbReference>
<comment type="function">
    <text evidence="1">Is required not only for elongation of protein synthesis but also for the initiation of all mRNA translation through initiator tRNA(fMet) aminoacylation.</text>
</comment>
<dbReference type="PANTHER" id="PTHR43326">
    <property type="entry name" value="METHIONYL-TRNA SYNTHETASE"/>
    <property type="match status" value="1"/>
</dbReference>
<keyword evidence="7 10" id="KW-0648">Protein biosynthesis</keyword>
<dbReference type="SUPFAM" id="SSF52374">
    <property type="entry name" value="Nucleotidylyl transferase"/>
    <property type="match status" value="1"/>
</dbReference>
<evidence type="ECO:0000256" key="4">
    <source>
        <dbReference type="ARBA" id="ARBA00022598"/>
    </source>
</evidence>
<keyword evidence="6 10" id="KW-0067">ATP-binding</keyword>
<dbReference type="Gene3D" id="2.170.220.10">
    <property type="match status" value="1"/>
</dbReference>
<comment type="caution">
    <text evidence="12">The sequence shown here is derived from an EMBL/GenBank/DDBJ whole genome shotgun (WGS) entry which is preliminary data.</text>
</comment>
<evidence type="ECO:0000256" key="7">
    <source>
        <dbReference type="ARBA" id="ARBA00022917"/>
    </source>
</evidence>
<dbReference type="InterPro" id="IPR015413">
    <property type="entry name" value="Methionyl/Leucyl_tRNA_Synth"/>
</dbReference>
<dbReference type="GO" id="GO:0004825">
    <property type="term" value="F:methionine-tRNA ligase activity"/>
    <property type="evidence" value="ECO:0007669"/>
    <property type="project" value="UniProtKB-EC"/>
</dbReference>
<dbReference type="InterPro" id="IPR009080">
    <property type="entry name" value="tRNAsynth_Ia_anticodon-bd"/>
</dbReference>
<evidence type="ECO:0000313" key="13">
    <source>
        <dbReference type="Proteomes" id="UP000178107"/>
    </source>
</evidence>
<dbReference type="FunFam" id="2.170.220.10:FF:000003">
    <property type="entry name" value="Methionine--tRNA ligase"/>
    <property type="match status" value="1"/>
</dbReference>
<evidence type="ECO:0000256" key="6">
    <source>
        <dbReference type="ARBA" id="ARBA00022840"/>
    </source>
</evidence>
<evidence type="ECO:0000256" key="8">
    <source>
        <dbReference type="ARBA" id="ARBA00023146"/>
    </source>
</evidence>
<dbReference type="GO" id="GO:0005524">
    <property type="term" value="F:ATP binding"/>
    <property type="evidence" value="ECO:0007669"/>
    <property type="project" value="UniProtKB-KW"/>
</dbReference>
<dbReference type="Gene3D" id="1.10.730.10">
    <property type="entry name" value="Isoleucyl-tRNA Synthetase, Domain 1"/>
    <property type="match status" value="1"/>
</dbReference>
<dbReference type="Pfam" id="PF09334">
    <property type="entry name" value="tRNA-synt_1g"/>
    <property type="match status" value="1"/>
</dbReference>
<feature type="domain" description="Methionyl/Leucyl tRNA synthetase" evidence="11">
    <location>
        <begin position="139"/>
        <end position="365"/>
    </location>
</feature>
<dbReference type="CDD" id="cd00814">
    <property type="entry name" value="MetRS_core"/>
    <property type="match status" value="1"/>
</dbReference>
<organism evidence="12 13">
    <name type="scientific">Candidatus Zambryskibacteria bacterium RIFCSPHIGHO2_01_FULL_46_25</name>
    <dbReference type="NCBI Taxonomy" id="1802738"/>
    <lineage>
        <taxon>Bacteria</taxon>
        <taxon>Candidatus Zambryskiibacteriota</taxon>
    </lineage>
</organism>
<evidence type="ECO:0000256" key="2">
    <source>
        <dbReference type="ARBA" id="ARBA00012838"/>
    </source>
</evidence>
<dbReference type="Proteomes" id="UP000178107">
    <property type="component" value="Unassembled WGS sequence"/>
</dbReference>
<accession>A0A1G2T0I2</accession>
<dbReference type="InterPro" id="IPR023457">
    <property type="entry name" value="Met-tRNA_synth_2"/>
</dbReference>
<name>A0A1G2T0I2_9BACT</name>
<dbReference type="EMBL" id="MHVH01000001">
    <property type="protein sequence ID" value="OHA90807.1"/>
    <property type="molecule type" value="Genomic_DNA"/>
</dbReference>
<evidence type="ECO:0000256" key="5">
    <source>
        <dbReference type="ARBA" id="ARBA00022741"/>
    </source>
</evidence>
<dbReference type="AlphaFoldDB" id="A0A1G2T0I2"/>
<gene>
    <name evidence="12" type="ORF">A2838_03340</name>
</gene>
<evidence type="ECO:0000256" key="10">
    <source>
        <dbReference type="RuleBase" id="RU363039"/>
    </source>
</evidence>
<dbReference type="Gene3D" id="3.40.50.620">
    <property type="entry name" value="HUPs"/>
    <property type="match status" value="1"/>
</dbReference>
<evidence type="ECO:0000256" key="1">
    <source>
        <dbReference type="ARBA" id="ARBA00003314"/>
    </source>
</evidence>
<evidence type="ECO:0000256" key="9">
    <source>
        <dbReference type="ARBA" id="ARBA00030904"/>
    </source>
</evidence>
<dbReference type="EC" id="6.1.1.10" evidence="2"/>
<keyword evidence="4 10" id="KW-0436">Ligase</keyword>
<evidence type="ECO:0000259" key="11">
    <source>
        <dbReference type="Pfam" id="PF09334"/>
    </source>
</evidence>
<evidence type="ECO:0000313" key="12">
    <source>
        <dbReference type="EMBL" id="OHA90807.1"/>
    </source>
</evidence>
<evidence type="ECO:0000256" key="3">
    <source>
        <dbReference type="ARBA" id="ARBA00018753"/>
    </source>
</evidence>
<dbReference type="SUPFAM" id="SSF47323">
    <property type="entry name" value="Anticodon-binding domain of a subclass of class I aminoacyl-tRNA synthetases"/>
    <property type="match status" value="1"/>
</dbReference>
<protein>
    <recommendedName>
        <fullName evidence="3">Methionine--tRNA ligase</fullName>
        <ecNumber evidence="2">6.1.1.10</ecNumber>
    </recommendedName>
    <alternativeName>
        <fullName evidence="9">Methionyl-tRNA synthetase</fullName>
    </alternativeName>
</protein>
<dbReference type="PRINTS" id="PR01041">
    <property type="entry name" value="TRNASYNTHMET"/>
</dbReference>
<dbReference type="NCBIfam" id="TIGR00398">
    <property type="entry name" value="metG"/>
    <property type="match status" value="1"/>
</dbReference>
<proteinExistence type="inferred from homology"/>
<dbReference type="InterPro" id="IPR014758">
    <property type="entry name" value="Met-tRNA_synth"/>
</dbReference>
<dbReference type="InterPro" id="IPR014729">
    <property type="entry name" value="Rossmann-like_a/b/a_fold"/>
</dbReference>
<comment type="similarity">
    <text evidence="10">Belongs to the class-I aminoacyl-tRNA synthetase family.</text>
</comment>
<reference evidence="12 13" key="1">
    <citation type="journal article" date="2016" name="Nat. Commun.">
        <title>Thousands of microbial genomes shed light on interconnected biogeochemical processes in an aquifer system.</title>
        <authorList>
            <person name="Anantharaman K."/>
            <person name="Brown C.T."/>
            <person name="Hug L.A."/>
            <person name="Sharon I."/>
            <person name="Castelle C.J."/>
            <person name="Probst A.J."/>
            <person name="Thomas B.C."/>
            <person name="Singh A."/>
            <person name="Wilkins M.J."/>
            <person name="Karaoz U."/>
            <person name="Brodie E.L."/>
            <person name="Williams K.H."/>
            <person name="Hubbard S.S."/>
            <person name="Banfield J.F."/>
        </authorList>
    </citation>
    <scope>NUCLEOTIDE SEQUENCE [LARGE SCALE GENOMIC DNA]</scope>
</reference>